<dbReference type="InterPro" id="IPR028994">
    <property type="entry name" value="Integrin_alpha_N"/>
</dbReference>
<dbReference type="InterPro" id="IPR013517">
    <property type="entry name" value="FG-GAP"/>
</dbReference>
<keyword evidence="1" id="KW-0732">Signal</keyword>
<sequence>MHEMRAKTAVRSVISLSFLLVLSTGILCAQTFSNSGSISITQGSGNTVPSVYPSSAAPSSCTNAACITVSGLSGTLTSMSVTITYSALDLDQSFIDPALLIQSPDGTHMLDMLSDACGTTQAMVTAASNGGFTVTLEDSASALFPNASVCPTPFSSAYQPAHYNAGTADNFPSPGPGSSGYSIAGNGTGGTGTSTFTSTFGSLTGGTANAAGSLNGTWRLFAVDQGNDDNPTVISSWSITFVVTGGNAATTTTLQAGSPNPAFTSGTGSSVSFTAHVEKSDNSGPATTGTVTLHDNTTNTNLVTASVDSSGNATLTTTFATEGTHNVDAVYNGGTGFAASAASNTESQIAVNHATNPSNGTFCNTGGITVSSNAGGTPYPSMIVLGPTNIPGDTEPTLSGTIESVTVSLNGFNLQNGQELDDLGFLLQAPGSNTTNLSSSGNAFEFLSWAGNPFSSGSLTLSDTGTSQIPAFSAPTCSTCLPTDNHDEVGSSNSDLFPSPAPTSFVTAAPTGSGTFLTEFGGGGVSGTWSLYLDNRIIESGTLGTIGSWCLNFTTQVNAHPTATTVSGSPNPAKFTPPATTASVNLTATVSVTDSSGLTVNAGTVTFVDGSTNLGSGAVSNGVATLSTTLAEGTHHIVASYSGTDTGTEFGISSATFDQRVDTATTNPSTGSGAGPYTFCNTGAITVPGLGVDAGAASPYPSNIFVTNLPGTVNAVTVSLDNFSTKDQGDLLSLLVGPSGNNLDFFSLTGTNVSSAPTINLTFSDTASSLVTGNLSSSGSFKPTSLNTSLTYPQCPPNASDCANPPVGPPLASNPFTPTNKAATTGTAILGNANEAGVFGGTSSSTYNGNGTWSLYMDDGGPTGGGEVSNLSGWCVGITVNQPSVSVTKSHTATFTQGQQDVPFIVSITNNGPGATGNPTTNSANAFTVTDTLNSAFSYAGFSGTGWSCSAVGQTVTCQNDSAVAQDSSYPALVIDVNVSPTASTTTSISNQVSVSGGGANATTSNTDSVTILPAAVLAVVKTHTGTFTQGQTARWNIDVQNTASSGSTYGTISVSDSLPSGYTLNSYTSTGSAWSCSGTTAITCTTTAGISGGSNSSIFLVVNVPANSPILVSNTANAWGGGDVTHTSSATAVSSTDVVTVVQVPTAVTLSSGNNQSATIDTNFVNPLIALVTDAGSNPVPGVTVTFTAPTGLTSSLLFSNALTTTAAVTNGLGQASSGFMTANGIPGGPYNVQASAGSLTNNFQLTNLGKSLTSLASLSATAATIDVFGFGLTPPSGQLAFTDLTTGNPITAPVTLNTSNAVTAVQPQVTTSTGTNSLPDWTELGDINGDGKLDLIASLYQTDSIRVQLGNGDGTFQAATDIPIVTGFGPAEAHLVSLRGNGTLDLIVGSFNVNEIAVLLGNGNGTFQTPTFYTVGSATNYTLSLTTGDFNHDGHLDVAVVNGNDNNVSILLGNGSGSLTLQSPAISVGHDPVAIRAGDFNGDGYTDLAVANYNDGTVTTLLNNENGTFTKTSFTVGSGVHSGPEALAMQSSGSSLQLAVANYNDDTVSVYNSNGNGTFAAPKVTGVGKGPDDVNFADFNGIEELVVTNYTDGSVDLLIPSGSTYTLSGPFKVGTGPYSSAVGDIDLDGTPDLVVSNCFSNNTGVMLSGTQISVPYTGLSLTAGDSVSASYTPDGSSKYGSSTSSTATALARRRIGRR</sequence>
<dbReference type="SUPFAM" id="SSF49373">
    <property type="entry name" value="Invasin/intimin cell-adhesion fragments"/>
    <property type="match status" value="1"/>
</dbReference>
<feature type="region of interest" description="Disordered" evidence="2">
    <location>
        <begin position="801"/>
        <end position="820"/>
    </location>
</feature>
<dbReference type="RefSeq" id="WP_263332027.1">
    <property type="nucleotide sequence ID" value="NZ_JAGSYH010000001.1"/>
</dbReference>
<dbReference type="PANTHER" id="PTHR46580:SF2">
    <property type="entry name" value="MAM DOMAIN-CONTAINING PROTEIN"/>
    <property type="match status" value="1"/>
</dbReference>
<dbReference type="Gene3D" id="2.60.40.10">
    <property type="entry name" value="Immunoglobulins"/>
    <property type="match status" value="3"/>
</dbReference>
<evidence type="ECO:0000313" key="4">
    <source>
        <dbReference type="EMBL" id="MFC5865067.1"/>
    </source>
</evidence>
<keyword evidence="5" id="KW-1185">Reference proteome</keyword>
<organism evidence="4 5">
    <name type="scientific">Acidicapsa dinghuensis</name>
    <dbReference type="NCBI Taxonomy" id="2218256"/>
    <lineage>
        <taxon>Bacteria</taxon>
        <taxon>Pseudomonadati</taxon>
        <taxon>Acidobacteriota</taxon>
        <taxon>Terriglobia</taxon>
        <taxon>Terriglobales</taxon>
        <taxon>Acidobacteriaceae</taxon>
        <taxon>Acidicapsa</taxon>
    </lineage>
</organism>
<feature type="compositionally biased region" description="Polar residues" evidence="2">
    <location>
        <begin position="1673"/>
        <end position="1682"/>
    </location>
</feature>
<dbReference type="Proteomes" id="UP001596091">
    <property type="component" value="Unassembled WGS sequence"/>
</dbReference>
<dbReference type="EMBL" id="JBHSPH010000010">
    <property type="protein sequence ID" value="MFC5865067.1"/>
    <property type="molecule type" value="Genomic_DNA"/>
</dbReference>
<accession>A0ABW1EMQ2</accession>
<dbReference type="InterPro" id="IPR008964">
    <property type="entry name" value="Invasin/intimin_cell_adhesion"/>
</dbReference>
<protein>
    <submittedName>
        <fullName evidence="4">Beta strand repeat-containing protein</fullName>
    </submittedName>
</protein>
<feature type="domain" description="Bacterial Ig-like" evidence="3">
    <location>
        <begin position="265"/>
        <end position="346"/>
    </location>
</feature>
<evidence type="ECO:0000256" key="1">
    <source>
        <dbReference type="ARBA" id="ARBA00022729"/>
    </source>
</evidence>
<dbReference type="Pfam" id="PF13517">
    <property type="entry name" value="FG-GAP_3"/>
    <property type="match status" value="2"/>
</dbReference>
<comment type="caution">
    <text evidence="4">The sequence shown here is derived from an EMBL/GenBank/DDBJ whole genome shotgun (WGS) entry which is preliminary data.</text>
</comment>
<dbReference type="Gene3D" id="2.30.30.100">
    <property type="match status" value="4"/>
</dbReference>
<dbReference type="Pfam" id="PF16640">
    <property type="entry name" value="Big_3_5"/>
    <property type="match status" value="2"/>
</dbReference>
<dbReference type="InterPro" id="IPR032109">
    <property type="entry name" value="Big_3_5"/>
</dbReference>
<reference evidence="5" key="1">
    <citation type="journal article" date="2019" name="Int. J. Syst. Evol. Microbiol.">
        <title>The Global Catalogue of Microorganisms (GCM) 10K type strain sequencing project: providing services to taxonomists for standard genome sequencing and annotation.</title>
        <authorList>
            <consortium name="The Broad Institute Genomics Platform"/>
            <consortium name="The Broad Institute Genome Sequencing Center for Infectious Disease"/>
            <person name="Wu L."/>
            <person name="Ma J."/>
        </authorList>
    </citation>
    <scope>NUCLEOTIDE SEQUENCE [LARGE SCALE GENOMIC DNA]</scope>
    <source>
        <strain evidence="5">JCM 4087</strain>
    </source>
</reference>
<gene>
    <name evidence="4" type="ORF">ACFPT7_22350</name>
</gene>
<feature type="compositionally biased region" description="Low complexity" evidence="2">
    <location>
        <begin position="1683"/>
        <end position="1692"/>
    </location>
</feature>
<dbReference type="InterPro" id="IPR013783">
    <property type="entry name" value="Ig-like_fold"/>
</dbReference>
<feature type="region of interest" description="Disordered" evidence="2">
    <location>
        <begin position="1673"/>
        <end position="1700"/>
    </location>
</feature>
<dbReference type="PANTHER" id="PTHR46580">
    <property type="entry name" value="SENSOR KINASE-RELATED"/>
    <property type="match status" value="1"/>
</dbReference>
<feature type="domain" description="Bacterial Ig-like" evidence="3">
    <location>
        <begin position="576"/>
        <end position="646"/>
    </location>
</feature>
<evidence type="ECO:0000313" key="5">
    <source>
        <dbReference type="Proteomes" id="UP001596091"/>
    </source>
</evidence>
<proteinExistence type="predicted"/>
<name>A0ABW1EMQ2_9BACT</name>
<evidence type="ECO:0000259" key="3">
    <source>
        <dbReference type="Pfam" id="PF16640"/>
    </source>
</evidence>
<dbReference type="SUPFAM" id="SSF69318">
    <property type="entry name" value="Integrin alpha N-terminal domain"/>
    <property type="match status" value="1"/>
</dbReference>
<evidence type="ECO:0000256" key="2">
    <source>
        <dbReference type="SAM" id="MobiDB-lite"/>
    </source>
</evidence>